<dbReference type="PANTHER" id="PTHR43581:SF4">
    <property type="entry name" value="ATP_GTP PHOSPHATASE"/>
    <property type="match status" value="1"/>
</dbReference>
<dbReference type="GO" id="GO:0005524">
    <property type="term" value="F:ATP binding"/>
    <property type="evidence" value="ECO:0007669"/>
    <property type="project" value="InterPro"/>
</dbReference>
<protein>
    <submittedName>
        <fullName evidence="2">SMC domain protein</fullName>
    </submittedName>
</protein>
<dbReference type="EMBL" id="CP002859">
    <property type="protein sequence ID" value="AEI49304.1"/>
    <property type="molecule type" value="Genomic_DNA"/>
</dbReference>
<sequence>MFLKTIEVQNFRSISNLKVEDLGQINIFTGKNNCGKTTLLEAVFQLIAWQIGGLQQLNALRSLSKNHTDFSGFFYNMQEESTVIINGIFDQNSYHRTVKIHFTSTISSFNEESTQHLQSGLSESQKGENLSETIVSKAKIKDGEIAYDDIIQAPSVSLRCNFPIFKVFEHGNLVRSLSEIIKKKQDSKVVELLQQIDNRIRDIKVVENSIWLDLENFPKLIPIEISGDGLRRILSVILSIYGVGKGGIVMIDEVENGLHFSTMPKFWRGLINASQEIGIQLFITTHNEELLQSLSATAQENAYKAMQSNIKYYNLKRYVNDEIVAYKYDFEKFDFLISNGNEIR</sequence>
<evidence type="ECO:0000313" key="2">
    <source>
        <dbReference type="EMBL" id="AEI49304.1"/>
    </source>
</evidence>
<proteinExistence type="predicted"/>
<dbReference type="SUPFAM" id="SSF52540">
    <property type="entry name" value="P-loop containing nucleoside triphosphate hydrolases"/>
    <property type="match status" value="1"/>
</dbReference>
<dbReference type="InterPro" id="IPR014555">
    <property type="entry name" value="RecF-like"/>
</dbReference>
<evidence type="ECO:0000259" key="1">
    <source>
        <dbReference type="Pfam" id="PF13304"/>
    </source>
</evidence>
<organism evidence="2 3">
    <name type="scientific">Runella slithyformis (strain ATCC 29530 / DSM 19594 / LMG 11500 / NCIMB 11436 / LSU 4)</name>
    <dbReference type="NCBI Taxonomy" id="761193"/>
    <lineage>
        <taxon>Bacteria</taxon>
        <taxon>Pseudomonadati</taxon>
        <taxon>Bacteroidota</taxon>
        <taxon>Cytophagia</taxon>
        <taxon>Cytophagales</taxon>
        <taxon>Spirosomataceae</taxon>
        <taxon>Runella</taxon>
    </lineage>
</organism>
<dbReference type="KEGG" id="rsi:Runsl_2916"/>
<evidence type="ECO:0000313" key="3">
    <source>
        <dbReference type="Proteomes" id="UP000000493"/>
    </source>
</evidence>
<dbReference type="PIRSF" id="PIRSF029347">
    <property type="entry name" value="RecF"/>
    <property type="match status" value="1"/>
</dbReference>
<reference evidence="2 3" key="2">
    <citation type="journal article" date="2012" name="Stand. Genomic Sci.">
        <title>Complete genome sequence of the aquatic bacterium Runella slithyformis type strain (LSU 4(T)).</title>
        <authorList>
            <person name="Copeland A."/>
            <person name="Zhang X."/>
            <person name="Misra M."/>
            <person name="Lapidus A."/>
            <person name="Nolan M."/>
            <person name="Lucas S."/>
            <person name="Deshpande S."/>
            <person name="Cheng J.F."/>
            <person name="Tapia R."/>
            <person name="Goodwin L.A."/>
            <person name="Pitluck S."/>
            <person name="Liolios K."/>
            <person name="Pagani I."/>
            <person name="Ivanova N."/>
            <person name="Mikhailova N."/>
            <person name="Pati A."/>
            <person name="Chen A."/>
            <person name="Palaniappan K."/>
            <person name="Land M."/>
            <person name="Hauser L."/>
            <person name="Pan C."/>
            <person name="Jeffries C.D."/>
            <person name="Detter J.C."/>
            <person name="Brambilla E.M."/>
            <person name="Rohde M."/>
            <person name="Djao O.D."/>
            <person name="Goker M."/>
            <person name="Sikorski J."/>
            <person name="Tindall B.J."/>
            <person name="Woyke T."/>
            <person name="Bristow J."/>
            <person name="Eisen J.A."/>
            <person name="Markowitz V."/>
            <person name="Hugenholtz P."/>
            <person name="Kyrpides N.C."/>
            <person name="Klenk H.P."/>
            <person name="Mavromatis K."/>
        </authorList>
    </citation>
    <scope>NUCLEOTIDE SEQUENCE [LARGE SCALE GENOMIC DNA]</scope>
    <source>
        <strain evidence="3">ATCC 29530 / DSM 19594 / LMG 11500 / NCIMB 11436 / LSU 4</strain>
    </source>
</reference>
<dbReference type="Gene3D" id="3.40.50.300">
    <property type="entry name" value="P-loop containing nucleotide triphosphate hydrolases"/>
    <property type="match status" value="1"/>
</dbReference>
<dbReference type="PANTHER" id="PTHR43581">
    <property type="entry name" value="ATP/GTP PHOSPHATASE"/>
    <property type="match status" value="1"/>
</dbReference>
<dbReference type="AlphaFoldDB" id="A0A7U4E6L0"/>
<dbReference type="InterPro" id="IPR027417">
    <property type="entry name" value="P-loop_NTPase"/>
</dbReference>
<dbReference type="GO" id="GO:0016887">
    <property type="term" value="F:ATP hydrolysis activity"/>
    <property type="evidence" value="ECO:0007669"/>
    <property type="project" value="InterPro"/>
</dbReference>
<gene>
    <name evidence="2" type="ordered locus">Runsl_2916</name>
</gene>
<keyword evidence="3" id="KW-1185">Reference proteome</keyword>
<dbReference type="InterPro" id="IPR003959">
    <property type="entry name" value="ATPase_AAA_core"/>
</dbReference>
<feature type="domain" description="ATPase AAA-type core" evidence="1">
    <location>
        <begin position="25"/>
        <end position="291"/>
    </location>
</feature>
<dbReference type="InterPro" id="IPR051396">
    <property type="entry name" value="Bact_Antivir_Def_Nuclease"/>
</dbReference>
<reference evidence="3" key="1">
    <citation type="submission" date="2011-06" db="EMBL/GenBank/DDBJ databases">
        <title>The complete genome of chromosome of Runella slithyformis DSM 19594.</title>
        <authorList>
            <consortium name="US DOE Joint Genome Institute (JGI-PGF)"/>
            <person name="Lucas S."/>
            <person name="Han J."/>
            <person name="Lapidus A."/>
            <person name="Bruce D."/>
            <person name="Goodwin L."/>
            <person name="Pitluck S."/>
            <person name="Peters L."/>
            <person name="Kyrpides N."/>
            <person name="Mavromatis K."/>
            <person name="Ivanova N."/>
            <person name="Ovchinnikova G."/>
            <person name="Zhang X."/>
            <person name="Misra M."/>
            <person name="Detter J.C."/>
            <person name="Tapia R."/>
            <person name="Han C."/>
            <person name="Land M."/>
            <person name="Hauser L."/>
            <person name="Markowitz V."/>
            <person name="Cheng J.-F."/>
            <person name="Hugenholtz P."/>
            <person name="Woyke T."/>
            <person name="Wu D."/>
            <person name="Tindall B."/>
            <person name="Faehrich R."/>
            <person name="Brambilla E."/>
            <person name="Klenk H.-P."/>
            <person name="Eisen J.A."/>
        </authorList>
    </citation>
    <scope>NUCLEOTIDE SEQUENCE [LARGE SCALE GENOMIC DNA]</scope>
    <source>
        <strain evidence="3">ATCC 29530 / DSM 19594 / LMG 11500 / NCIMB 11436 / LSU 4</strain>
    </source>
</reference>
<dbReference type="RefSeq" id="WP_013928613.1">
    <property type="nucleotide sequence ID" value="NC_015703.1"/>
</dbReference>
<dbReference type="Pfam" id="PF13304">
    <property type="entry name" value="AAA_21"/>
    <property type="match status" value="1"/>
</dbReference>
<accession>A0A7U4E6L0</accession>
<name>A0A7U4E6L0_RUNSL</name>
<dbReference type="Proteomes" id="UP000000493">
    <property type="component" value="Chromosome"/>
</dbReference>